<dbReference type="PANTHER" id="PTHR37489">
    <property type="entry name" value="DUF3500 DOMAIN-CONTAINING PROTEIN"/>
    <property type="match status" value="1"/>
</dbReference>
<dbReference type="Pfam" id="PF12006">
    <property type="entry name" value="DUF3500"/>
    <property type="match status" value="1"/>
</dbReference>
<name>A0A399E768_9DEIN</name>
<dbReference type="EMBL" id="QXDL01000248">
    <property type="protein sequence ID" value="RIH79363.1"/>
    <property type="molecule type" value="Genomic_DNA"/>
</dbReference>
<dbReference type="InterPro" id="IPR006311">
    <property type="entry name" value="TAT_signal"/>
</dbReference>
<organism evidence="1 2">
    <name type="scientific">Calidithermus terrae</name>
    <dbReference type="NCBI Taxonomy" id="1408545"/>
    <lineage>
        <taxon>Bacteria</taxon>
        <taxon>Thermotogati</taxon>
        <taxon>Deinococcota</taxon>
        <taxon>Deinococci</taxon>
        <taxon>Thermales</taxon>
        <taxon>Thermaceae</taxon>
        <taxon>Calidithermus</taxon>
    </lineage>
</organism>
<accession>A0A399E768</accession>
<dbReference type="AlphaFoldDB" id="A0A399E768"/>
<keyword evidence="2" id="KW-1185">Reference proteome</keyword>
<sequence length="326" mass="36489">MNRWTRRRFLEASAVGAGALLLGRRGWAQQGGSLAAGMAQAANQFLSALGDKRPQATFAFDSAERLRWHWTTPQGFPRNGVPLRGMTPAQRTAALALLRTGVSEAGYKKSLDIMQLQTELGQDPELFFVSVFGTPGGREPWGWRWEGHHLSRQYAVSGERVTMTPFFHGTWPTQTRSGVRVMAREEDAARELVRSLDARRQGIAVFQREALFRHVTWNEVKVGPLEPVGLPVSELSPAQEKLVVELIQSYLGSLPAAVAAPMFERVIKAGLDKVRFGWAGSLEPRRPYYWRLQGPTFLLEHDNSRNGATHIHSVWRDYEADFGANL</sequence>
<dbReference type="InterPro" id="IPR021889">
    <property type="entry name" value="DUF3500"/>
</dbReference>
<dbReference type="OrthoDB" id="581140at2"/>
<gene>
    <name evidence="1" type="ORF">Mterra_03604</name>
</gene>
<proteinExistence type="predicted"/>
<evidence type="ECO:0000313" key="2">
    <source>
        <dbReference type="Proteomes" id="UP000265715"/>
    </source>
</evidence>
<comment type="caution">
    <text evidence="1">The sequence shown here is derived from an EMBL/GenBank/DDBJ whole genome shotgun (WGS) entry which is preliminary data.</text>
</comment>
<evidence type="ECO:0000313" key="1">
    <source>
        <dbReference type="EMBL" id="RIH79363.1"/>
    </source>
</evidence>
<dbReference type="PANTHER" id="PTHR37489:SF1">
    <property type="entry name" value="DUF3500 DOMAIN-CONTAINING PROTEIN"/>
    <property type="match status" value="1"/>
</dbReference>
<reference evidence="1 2" key="1">
    <citation type="submission" date="2018-08" db="EMBL/GenBank/DDBJ databases">
        <title>Meiothermus terrae DSM 26712 genome sequencing project.</title>
        <authorList>
            <person name="Da Costa M.S."/>
            <person name="Albuquerque L."/>
            <person name="Raposo P."/>
            <person name="Froufe H.J.C."/>
            <person name="Barroso C.S."/>
            <person name="Egas C."/>
        </authorList>
    </citation>
    <scope>NUCLEOTIDE SEQUENCE [LARGE SCALE GENOMIC DNA]</scope>
    <source>
        <strain evidence="1 2">DSM 26712</strain>
    </source>
</reference>
<dbReference type="PROSITE" id="PS51318">
    <property type="entry name" value="TAT"/>
    <property type="match status" value="1"/>
</dbReference>
<evidence type="ECO:0008006" key="3">
    <source>
        <dbReference type="Google" id="ProtNLM"/>
    </source>
</evidence>
<protein>
    <recommendedName>
        <fullName evidence="3">DUF3500 domain-containing protein</fullName>
    </recommendedName>
</protein>
<dbReference type="RefSeq" id="WP_147372940.1">
    <property type="nucleotide sequence ID" value="NZ_QXDL01000248.1"/>
</dbReference>
<dbReference type="Proteomes" id="UP000265715">
    <property type="component" value="Unassembled WGS sequence"/>
</dbReference>